<accession>A0ABD0YNF9</accession>
<gene>
    <name evidence="2" type="ORF">AAG570_010767</name>
</gene>
<evidence type="ECO:0000313" key="3">
    <source>
        <dbReference type="Proteomes" id="UP001558652"/>
    </source>
</evidence>
<proteinExistence type="predicted"/>
<name>A0ABD0YNF9_9HEMI</name>
<dbReference type="InterPro" id="IPR017920">
    <property type="entry name" value="COMM"/>
</dbReference>
<dbReference type="PANTHER" id="PTHR15857">
    <property type="entry name" value="COMM DOMAIN CONTAINING PROTEIN 2"/>
    <property type="match status" value="1"/>
</dbReference>
<dbReference type="InterPro" id="IPR037354">
    <property type="entry name" value="Commd2"/>
</dbReference>
<feature type="domain" description="COMM" evidence="1">
    <location>
        <begin position="47"/>
        <end position="117"/>
    </location>
</feature>
<comment type="caution">
    <text evidence="2">The sequence shown here is derived from an EMBL/GenBank/DDBJ whole genome shotgun (WGS) entry which is preliminary data.</text>
</comment>
<evidence type="ECO:0000259" key="1">
    <source>
        <dbReference type="PROSITE" id="PS51269"/>
    </source>
</evidence>
<keyword evidence="3" id="KW-1185">Reference proteome</keyword>
<dbReference type="AlphaFoldDB" id="A0ABD0YNF9"/>
<dbReference type="PROSITE" id="PS51269">
    <property type="entry name" value="COMM"/>
    <property type="match status" value="1"/>
</dbReference>
<dbReference type="EMBL" id="JBFDAA010000005">
    <property type="protein sequence ID" value="KAL1132815.1"/>
    <property type="molecule type" value="Genomic_DNA"/>
</dbReference>
<reference evidence="2 3" key="1">
    <citation type="submission" date="2024-07" db="EMBL/GenBank/DDBJ databases">
        <title>Chromosome-level genome assembly of the water stick insect Ranatra chinensis (Heteroptera: Nepidae).</title>
        <authorList>
            <person name="Liu X."/>
        </authorList>
    </citation>
    <scope>NUCLEOTIDE SEQUENCE [LARGE SCALE GENOMIC DNA]</scope>
    <source>
        <strain evidence="2">Cailab_2021Rc</strain>
        <tissue evidence="2">Muscle</tissue>
    </source>
</reference>
<organism evidence="2 3">
    <name type="scientific">Ranatra chinensis</name>
    <dbReference type="NCBI Taxonomy" id="642074"/>
    <lineage>
        <taxon>Eukaryota</taxon>
        <taxon>Metazoa</taxon>
        <taxon>Ecdysozoa</taxon>
        <taxon>Arthropoda</taxon>
        <taxon>Hexapoda</taxon>
        <taxon>Insecta</taxon>
        <taxon>Pterygota</taxon>
        <taxon>Neoptera</taxon>
        <taxon>Paraneoptera</taxon>
        <taxon>Hemiptera</taxon>
        <taxon>Heteroptera</taxon>
        <taxon>Panheteroptera</taxon>
        <taxon>Nepomorpha</taxon>
        <taxon>Nepidae</taxon>
        <taxon>Ranatrinae</taxon>
        <taxon>Ranatra</taxon>
    </lineage>
</organism>
<dbReference type="PANTHER" id="PTHR15857:SF0">
    <property type="entry name" value="COMM DOMAIN-CONTAINING PROTEIN 2"/>
    <property type="match status" value="1"/>
</dbReference>
<protein>
    <recommendedName>
        <fullName evidence="1">COMM domain-containing protein</fullName>
    </recommendedName>
</protein>
<dbReference type="Proteomes" id="UP001558652">
    <property type="component" value="Unassembled WGS sequence"/>
</dbReference>
<evidence type="ECO:0000313" key="2">
    <source>
        <dbReference type="EMBL" id="KAL1132815.1"/>
    </source>
</evidence>
<dbReference type="Pfam" id="PF07258">
    <property type="entry name" value="COMM_domain"/>
    <property type="match status" value="1"/>
</dbReference>
<sequence length="128" mass="14107">MSQPKLVDSLKQLGFPDSSCDLLCQFYRAKRVPINQVLLAAAIQLPTFKDLDWRVEAQVGSRAVPHQITPSVLMKLSLDGDGGCGGSNGTLMQVDASTLVQITRRLEEALSLATAPHTTRVQRRFRQM</sequence>